<dbReference type="PIRSF" id="PIRSF006135">
    <property type="entry name" value="CobU"/>
    <property type="match status" value="1"/>
</dbReference>
<dbReference type="PANTHER" id="PTHR34848">
    <property type="match status" value="1"/>
</dbReference>
<evidence type="ECO:0000256" key="10">
    <source>
        <dbReference type="ARBA" id="ARBA00022741"/>
    </source>
</evidence>
<accession>A0ABV5HIT2</accession>
<evidence type="ECO:0000256" key="8">
    <source>
        <dbReference type="ARBA" id="ARBA00022573"/>
    </source>
</evidence>
<keyword evidence="9 14" id="KW-0808">Transferase</keyword>
<keyword evidence="10 14" id="KW-0547">Nucleotide-binding</keyword>
<comment type="caution">
    <text evidence="15">The sequence shown here is derived from an EMBL/GenBank/DDBJ whole genome shotgun (WGS) entry which is preliminary data.</text>
</comment>
<evidence type="ECO:0000256" key="6">
    <source>
        <dbReference type="ARBA" id="ARBA00005159"/>
    </source>
</evidence>
<dbReference type="NCBIfam" id="NF004469">
    <property type="entry name" value="PRK05800.1"/>
    <property type="match status" value="1"/>
</dbReference>
<comment type="pathway">
    <text evidence="6 14">Cofactor biosynthesis; adenosylcobalamin biosynthesis; adenosylcobalamin from cob(II)yrinate a,c-diamide: step 5/7.</text>
</comment>
<dbReference type="EMBL" id="JBHMEP010000001">
    <property type="protein sequence ID" value="MFB9134123.1"/>
    <property type="molecule type" value="Genomic_DNA"/>
</dbReference>
<keyword evidence="12 14" id="KW-0067">ATP-binding</keyword>
<dbReference type="PANTHER" id="PTHR34848:SF1">
    <property type="entry name" value="BIFUNCTIONAL ADENOSYLCOBALAMIN BIOSYNTHESIS PROTEIN COBU"/>
    <property type="match status" value="1"/>
</dbReference>
<dbReference type="Proteomes" id="UP001589645">
    <property type="component" value="Unassembled WGS sequence"/>
</dbReference>
<dbReference type="GO" id="GO:0008820">
    <property type="term" value="F:cobinamide phosphate guanylyltransferase activity"/>
    <property type="evidence" value="ECO:0007669"/>
    <property type="project" value="UniProtKB-EC"/>
</dbReference>
<evidence type="ECO:0000256" key="4">
    <source>
        <dbReference type="ARBA" id="ARBA00003889"/>
    </source>
</evidence>
<organism evidence="15 16">
    <name type="scientific">Vibrio olivae</name>
    <dbReference type="NCBI Taxonomy" id="1243002"/>
    <lineage>
        <taxon>Bacteria</taxon>
        <taxon>Pseudomonadati</taxon>
        <taxon>Pseudomonadota</taxon>
        <taxon>Gammaproteobacteria</taxon>
        <taxon>Vibrionales</taxon>
        <taxon>Vibrionaceae</taxon>
        <taxon>Vibrio</taxon>
    </lineage>
</organism>
<evidence type="ECO:0000256" key="9">
    <source>
        <dbReference type="ARBA" id="ARBA00022679"/>
    </source>
</evidence>
<dbReference type="InterPro" id="IPR027417">
    <property type="entry name" value="P-loop_NTPase"/>
</dbReference>
<dbReference type="EC" id="2.7.7.62" evidence="14"/>
<keyword evidence="13 14" id="KW-0342">GTP-binding</keyword>
<evidence type="ECO:0000256" key="5">
    <source>
        <dbReference type="ARBA" id="ARBA00004692"/>
    </source>
</evidence>
<dbReference type="RefSeq" id="WP_390189862.1">
    <property type="nucleotide sequence ID" value="NZ_JBHMEP010000001.1"/>
</dbReference>
<reference evidence="15 16" key="1">
    <citation type="submission" date="2024-09" db="EMBL/GenBank/DDBJ databases">
        <authorList>
            <person name="Sun Q."/>
            <person name="Mori K."/>
        </authorList>
    </citation>
    <scope>NUCLEOTIDE SEQUENCE [LARGE SCALE GENOMIC DNA]</scope>
    <source>
        <strain evidence="15 16">CECT 8064</strain>
    </source>
</reference>
<dbReference type="EC" id="2.7.1.156" evidence="14"/>
<dbReference type="GO" id="GO:0043752">
    <property type="term" value="F:adenosylcobinamide kinase activity"/>
    <property type="evidence" value="ECO:0007669"/>
    <property type="project" value="UniProtKB-EC"/>
</dbReference>
<keyword evidence="8 14" id="KW-0169">Cobalamin biosynthesis</keyword>
<evidence type="ECO:0000256" key="11">
    <source>
        <dbReference type="ARBA" id="ARBA00022777"/>
    </source>
</evidence>
<comment type="catalytic activity">
    <reaction evidence="2 14">
        <text>adenosylcob(III)inamide phosphate + GTP + H(+) = adenosylcob(III)inamide-GDP + diphosphate</text>
        <dbReference type="Rhea" id="RHEA:22712"/>
        <dbReference type="ChEBI" id="CHEBI:15378"/>
        <dbReference type="ChEBI" id="CHEBI:33019"/>
        <dbReference type="ChEBI" id="CHEBI:37565"/>
        <dbReference type="ChEBI" id="CHEBI:58502"/>
        <dbReference type="ChEBI" id="CHEBI:60487"/>
        <dbReference type="EC" id="2.7.7.62"/>
    </reaction>
</comment>
<comment type="function">
    <text evidence="4 14">Catalyzes ATP-dependent phosphorylation of adenosylcobinamide and addition of GMP to adenosylcobinamide phosphate.</text>
</comment>
<comment type="similarity">
    <text evidence="7 14">Belongs to the CobU/CobP family.</text>
</comment>
<dbReference type="Gene3D" id="3.40.50.300">
    <property type="entry name" value="P-loop containing nucleotide triphosphate hydrolases"/>
    <property type="match status" value="1"/>
</dbReference>
<dbReference type="CDD" id="cd00544">
    <property type="entry name" value="CobU"/>
    <property type="match status" value="1"/>
</dbReference>
<evidence type="ECO:0000256" key="7">
    <source>
        <dbReference type="ARBA" id="ARBA00007490"/>
    </source>
</evidence>
<evidence type="ECO:0000313" key="16">
    <source>
        <dbReference type="Proteomes" id="UP001589645"/>
    </source>
</evidence>
<proteinExistence type="inferred from homology"/>
<keyword evidence="15" id="KW-0548">Nucleotidyltransferase</keyword>
<comment type="catalytic activity">
    <reaction evidence="3">
        <text>adenosylcob(III)inamide + GTP = adenosylcob(III)inamide phosphate + GDP + H(+)</text>
        <dbReference type="Rhea" id="RHEA:15765"/>
        <dbReference type="ChEBI" id="CHEBI:2480"/>
        <dbReference type="ChEBI" id="CHEBI:15378"/>
        <dbReference type="ChEBI" id="CHEBI:37565"/>
        <dbReference type="ChEBI" id="CHEBI:58189"/>
        <dbReference type="ChEBI" id="CHEBI:58502"/>
        <dbReference type="EC" id="2.7.1.156"/>
    </reaction>
</comment>
<evidence type="ECO:0000256" key="12">
    <source>
        <dbReference type="ARBA" id="ARBA00022840"/>
    </source>
</evidence>
<comment type="catalytic activity">
    <reaction evidence="1 14">
        <text>adenosylcob(III)inamide + ATP = adenosylcob(III)inamide phosphate + ADP + H(+)</text>
        <dbReference type="Rhea" id="RHEA:15769"/>
        <dbReference type="ChEBI" id="CHEBI:2480"/>
        <dbReference type="ChEBI" id="CHEBI:15378"/>
        <dbReference type="ChEBI" id="CHEBI:30616"/>
        <dbReference type="ChEBI" id="CHEBI:58502"/>
        <dbReference type="ChEBI" id="CHEBI:456216"/>
        <dbReference type="EC" id="2.7.1.156"/>
    </reaction>
</comment>
<evidence type="ECO:0000256" key="3">
    <source>
        <dbReference type="ARBA" id="ARBA00001522"/>
    </source>
</evidence>
<name>A0ABV5HIT2_9VIBR</name>
<evidence type="ECO:0000313" key="15">
    <source>
        <dbReference type="EMBL" id="MFB9134123.1"/>
    </source>
</evidence>
<dbReference type="SUPFAM" id="SSF52540">
    <property type="entry name" value="P-loop containing nucleoside triphosphate hydrolases"/>
    <property type="match status" value="1"/>
</dbReference>
<sequence length="183" mass="20304">MAVELFLGGARSGKSSFAEQRALHYLKQSSACQLHYIATATPFDDEMRQRIIHHQNRRGSEWQNHETPLRLANQLATFDRHDIVLVDCLTLWINNVIYNQGEPITEAQITAQVTELVSALDSSKATILCVSNEVGLGIVPMGEVSRLFVDHAGWMNQAVAKIARQVTFMAAGLPMCLKGQDAQ</sequence>
<evidence type="ECO:0000256" key="2">
    <source>
        <dbReference type="ARBA" id="ARBA00000711"/>
    </source>
</evidence>
<keyword evidence="16" id="KW-1185">Reference proteome</keyword>
<evidence type="ECO:0000256" key="14">
    <source>
        <dbReference type="PIRNR" id="PIRNR006135"/>
    </source>
</evidence>
<keyword evidence="11 14" id="KW-0418">Kinase</keyword>
<gene>
    <name evidence="15" type="primary">cobU</name>
    <name evidence="15" type="ORF">ACFFUV_03970</name>
</gene>
<comment type="pathway">
    <text evidence="5 14">Cofactor biosynthesis; adenosylcobalamin biosynthesis; adenosylcobalamin from cob(II)yrinate a,c-diamide: step 6/7.</text>
</comment>
<evidence type="ECO:0000256" key="13">
    <source>
        <dbReference type="ARBA" id="ARBA00023134"/>
    </source>
</evidence>
<dbReference type="Pfam" id="PF02283">
    <property type="entry name" value="CobU"/>
    <property type="match status" value="1"/>
</dbReference>
<evidence type="ECO:0000256" key="1">
    <source>
        <dbReference type="ARBA" id="ARBA00000312"/>
    </source>
</evidence>
<dbReference type="InterPro" id="IPR003203">
    <property type="entry name" value="CobU/CobP"/>
</dbReference>
<protein>
    <recommendedName>
        <fullName evidence="14">Bifunctional adenosylcobalamin biosynthesis protein</fullName>
        <ecNumber evidence="14">2.7.1.156</ecNumber>
        <ecNumber evidence="14">2.7.7.62</ecNumber>
    </recommendedName>
</protein>